<dbReference type="InterPro" id="IPR053191">
    <property type="entry name" value="DcsG_Biosynth_Enzyme"/>
</dbReference>
<dbReference type="InterPro" id="IPR004218">
    <property type="entry name" value="GSHS_ATP-bd"/>
</dbReference>
<dbReference type="GO" id="GO:0004363">
    <property type="term" value="F:glutathione synthase activity"/>
    <property type="evidence" value="ECO:0007669"/>
    <property type="project" value="InterPro"/>
</dbReference>
<sequence>MNIAYITYENVGKYASSVEDEDGKLLSFLQEKGLAIAEEKWTDESVDWSTYTHAVLKSPWDYFDKFPQFNDWLNGLEKLNIKLLNPYDTIRWNSDKHYLAAIQKEGLSVTQTQFCEKNTLPDLKSYFQILGADELVIKPTVSGGSKNTFRFTKQTVLEIEVLIHLLLKEEAFMIQPFLKEIEDEGEWSFLFFNGDFSHSLLKKAKSGDFRVQHYLGGTIHPQNPSDEQISIAKQYVDLFAKDCLYARVDGVDVNGAFNLMELELIEPFLFLFTHPQAYENYYKALKAMLS</sequence>
<dbReference type="PANTHER" id="PTHR39217:SF1">
    <property type="entry name" value="GLUTATHIONE SYNTHETASE"/>
    <property type="match status" value="1"/>
</dbReference>
<dbReference type="GO" id="GO:0005524">
    <property type="term" value="F:ATP binding"/>
    <property type="evidence" value="ECO:0007669"/>
    <property type="project" value="InterPro"/>
</dbReference>
<dbReference type="Gene3D" id="3.30.470.20">
    <property type="entry name" value="ATP-grasp fold, B domain"/>
    <property type="match status" value="1"/>
</dbReference>
<keyword evidence="3" id="KW-1185">Reference proteome</keyword>
<dbReference type="Pfam" id="PF02955">
    <property type="entry name" value="GSH-S_ATP"/>
    <property type="match status" value="1"/>
</dbReference>
<proteinExistence type="predicted"/>
<dbReference type="Proteomes" id="UP000308181">
    <property type="component" value="Unassembled WGS sequence"/>
</dbReference>
<dbReference type="OrthoDB" id="3373978at2"/>
<evidence type="ECO:0000313" key="3">
    <source>
        <dbReference type="Proteomes" id="UP000308181"/>
    </source>
</evidence>
<evidence type="ECO:0000259" key="1">
    <source>
        <dbReference type="Pfam" id="PF02955"/>
    </source>
</evidence>
<dbReference type="Gene3D" id="3.30.1490.20">
    <property type="entry name" value="ATP-grasp fold, A domain"/>
    <property type="match status" value="1"/>
</dbReference>
<gene>
    <name evidence="2" type="ORF">FA046_16985</name>
</gene>
<dbReference type="InterPro" id="IPR013815">
    <property type="entry name" value="ATP_grasp_subdomain_1"/>
</dbReference>
<dbReference type="PANTHER" id="PTHR39217">
    <property type="match status" value="1"/>
</dbReference>
<organism evidence="2 3">
    <name type="scientific">Pedobacter cryophilus</name>
    <dbReference type="NCBI Taxonomy" id="2571271"/>
    <lineage>
        <taxon>Bacteria</taxon>
        <taxon>Pseudomonadati</taxon>
        <taxon>Bacteroidota</taxon>
        <taxon>Sphingobacteriia</taxon>
        <taxon>Sphingobacteriales</taxon>
        <taxon>Sphingobacteriaceae</taxon>
        <taxon>Pedobacter</taxon>
    </lineage>
</organism>
<protein>
    <recommendedName>
        <fullName evidence="1">Prokaryotic glutathione synthetase ATP-binding domain-containing protein</fullName>
    </recommendedName>
</protein>
<dbReference type="Gene3D" id="3.40.50.20">
    <property type="match status" value="1"/>
</dbReference>
<evidence type="ECO:0000313" key="2">
    <source>
        <dbReference type="EMBL" id="TKB95150.1"/>
    </source>
</evidence>
<dbReference type="EMBL" id="SWBP01000010">
    <property type="protein sequence ID" value="TKB95150.1"/>
    <property type="molecule type" value="Genomic_DNA"/>
</dbReference>
<feature type="domain" description="Prokaryotic glutathione synthetase ATP-binding" evidence="1">
    <location>
        <begin position="133"/>
        <end position="266"/>
    </location>
</feature>
<dbReference type="RefSeq" id="WP_136827739.1">
    <property type="nucleotide sequence ID" value="NZ_SWBP01000010.1"/>
</dbReference>
<dbReference type="AlphaFoldDB" id="A0A4U1BU69"/>
<dbReference type="SUPFAM" id="SSF56059">
    <property type="entry name" value="Glutathione synthetase ATP-binding domain-like"/>
    <property type="match status" value="1"/>
</dbReference>
<comment type="caution">
    <text evidence="2">The sequence shown here is derived from an EMBL/GenBank/DDBJ whole genome shotgun (WGS) entry which is preliminary data.</text>
</comment>
<reference evidence="2 3" key="1">
    <citation type="submission" date="2019-04" db="EMBL/GenBank/DDBJ databases">
        <title>Pedobacter sp. AR-3-17 sp. nov., isolated from Arctic soil.</title>
        <authorList>
            <person name="Dahal R.H."/>
            <person name="Kim D.-U."/>
        </authorList>
    </citation>
    <scope>NUCLEOTIDE SEQUENCE [LARGE SCALE GENOMIC DNA]</scope>
    <source>
        <strain evidence="2 3">AR-3-17</strain>
    </source>
</reference>
<name>A0A4U1BU69_9SPHI</name>
<accession>A0A4U1BU69</accession>